<dbReference type="EMBL" id="LDJX01000011">
    <property type="protein sequence ID" value="KPM30274.1"/>
    <property type="molecule type" value="Genomic_DNA"/>
</dbReference>
<dbReference type="PROSITE" id="PS51257">
    <property type="entry name" value="PROKAR_LIPOPROTEIN"/>
    <property type="match status" value="1"/>
</dbReference>
<dbReference type="RefSeq" id="WP_054560519.1">
    <property type="nucleotide sequence ID" value="NZ_LDJX01000011.1"/>
</dbReference>
<accession>A0A0P7AV85</accession>
<dbReference type="AlphaFoldDB" id="A0A0P7AV85"/>
<comment type="caution">
    <text evidence="2">The sequence shown here is derived from an EMBL/GenBank/DDBJ whole genome shotgun (WGS) entry which is preliminary data.</text>
</comment>
<dbReference type="PATRIC" id="fig|1300341.3.peg.821"/>
<keyword evidence="3" id="KW-1185">Reference proteome</keyword>
<feature type="chain" id="PRO_5006135092" description="Selenophosphate synthetase" evidence="1">
    <location>
        <begin position="19"/>
        <end position="229"/>
    </location>
</feature>
<evidence type="ECO:0000313" key="3">
    <source>
        <dbReference type="Proteomes" id="UP000050280"/>
    </source>
</evidence>
<protein>
    <recommendedName>
        <fullName evidence="4">Selenophosphate synthetase</fullName>
    </recommendedName>
</protein>
<dbReference type="Proteomes" id="UP000050280">
    <property type="component" value="Unassembled WGS sequence"/>
</dbReference>
<dbReference type="OrthoDB" id="892266at2"/>
<feature type="signal peptide" evidence="1">
    <location>
        <begin position="1"/>
        <end position="18"/>
    </location>
</feature>
<name>A0A0P7AV85_9FLAO</name>
<keyword evidence="1" id="KW-0732">Signal</keyword>
<dbReference type="STRING" id="1300341.I595_3570"/>
<sequence>MKKSIVALLVLMFFISCKTDNKKVTSSTDNGKFGKELSTILEKVALAHGFDAWSSVKKIAFTFNVDRPDSHFERGWIWHPKTNDVARISGTDTLRYNRKNMDSIALKTNGGFINDRYWLLAPFNLMWDANNFTFEHSVSEEAPMSKERLQKLTIVYGNEGGYTPGDAYDFYFGKDFLIREWVFRKGNQAEPNMITSWEDYQNFNGLQLATMHKRNGEDFKLYFTQIQVE</sequence>
<reference evidence="2 3" key="1">
    <citation type="submission" date="2015-09" db="EMBL/GenBank/DDBJ databases">
        <title>Genome sequence of the marine flavobacterium Croceitalea dokdonensis DOKDO 023 that contains proton- and sodium-pumping rhodopsins.</title>
        <authorList>
            <person name="Kwon S.-K."/>
            <person name="Lee H.K."/>
            <person name="Kwak M.-J."/>
            <person name="Kim J.F."/>
        </authorList>
    </citation>
    <scope>NUCLEOTIDE SEQUENCE [LARGE SCALE GENOMIC DNA]</scope>
    <source>
        <strain evidence="2 3">DOKDO 023</strain>
    </source>
</reference>
<evidence type="ECO:0000313" key="2">
    <source>
        <dbReference type="EMBL" id="KPM30274.1"/>
    </source>
</evidence>
<evidence type="ECO:0008006" key="4">
    <source>
        <dbReference type="Google" id="ProtNLM"/>
    </source>
</evidence>
<gene>
    <name evidence="2" type="ORF">I595_3570</name>
</gene>
<proteinExistence type="predicted"/>
<organism evidence="2 3">
    <name type="scientific">Croceitalea dokdonensis DOKDO 023</name>
    <dbReference type="NCBI Taxonomy" id="1300341"/>
    <lineage>
        <taxon>Bacteria</taxon>
        <taxon>Pseudomonadati</taxon>
        <taxon>Bacteroidota</taxon>
        <taxon>Flavobacteriia</taxon>
        <taxon>Flavobacteriales</taxon>
        <taxon>Flavobacteriaceae</taxon>
        <taxon>Croceitalea</taxon>
    </lineage>
</organism>
<evidence type="ECO:0000256" key="1">
    <source>
        <dbReference type="SAM" id="SignalP"/>
    </source>
</evidence>